<evidence type="ECO:0000313" key="2">
    <source>
        <dbReference type="Proteomes" id="UP000324222"/>
    </source>
</evidence>
<proteinExistence type="predicted"/>
<sequence length="66" mass="7524">MSSSEWAEGAISEKPHGGSWVREVVEFYGVFNQCEPPPPAVTQMGYRWRQDRHYGPINSVDSRPVM</sequence>
<name>A0A5B7IZF9_PORTR</name>
<dbReference type="AlphaFoldDB" id="A0A5B7IZF9"/>
<accession>A0A5B7IZF9</accession>
<keyword evidence="2" id="KW-1185">Reference proteome</keyword>
<comment type="caution">
    <text evidence="1">The sequence shown here is derived from an EMBL/GenBank/DDBJ whole genome shotgun (WGS) entry which is preliminary data.</text>
</comment>
<gene>
    <name evidence="1" type="ORF">E2C01_084252</name>
</gene>
<organism evidence="1 2">
    <name type="scientific">Portunus trituberculatus</name>
    <name type="common">Swimming crab</name>
    <name type="synonym">Neptunus trituberculatus</name>
    <dbReference type="NCBI Taxonomy" id="210409"/>
    <lineage>
        <taxon>Eukaryota</taxon>
        <taxon>Metazoa</taxon>
        <taxon>Ecdysozoa</taxon>
        <taxon>Arthropoda</taxon>
        <taxon>Crustacea</taxon>
        <taxon>Multicrustacea</taxon>
        <taxon>Malacostraca</taxon>
        <taxon>Eumalacostraca</taxon>
        <taxon>Eucarida</taxon>
        <taxon>Decapoda</taxon>
        <taxon>Pleocyemata</taxon>
        <taxon>Brachyura</taxon>
        <taxon>Eubrachyura</taxon>
        <taxon>Portunoidea</taxon>
        <taxon>Portunidae</taxon>
        <taxon>Portuninae</taxon>
        <taxon>Portunus</taxon>
    </lineage>
</organism>
<reference evidence="1 2" key="1">
    <citation type="submission" date="2019-05" db="EMBL/GenBank/DDBJ databases">
        <title>Another draft genome of Portunus trituberculatus and its Hox gene families provides insights of decapod evolution.</title>
        <authorList>
            <person name="Jeong J.-H."/>
            <person name="Song I."/>
            <person name="Kim S."/>
            <person name="Choi T."/>
            <person name="Kim D."/>
            <person name="Ryu S."/>
            <person name="Kim W."/>
        </authorList>
    </citation>
    <scope>NUCLEOTIDE SEQUENCE [LARGE SCALE GENOMIC DNA]</scope>
    <source>
        <tissue evidence="1">Muscle</tissue>
    </source>
</reference>
<protein>
    <submittedName>
        <fullName evidence="1">Uncharacterized protein</fullName>
    </submittedName>
</protein>
<evidence type="ECO:0000313" key="1">
    <source>
        <dbReference type="EMBL" id="MPC89312.1"/>
    </source>
</evidence>
<dbReference type="EMBL" id="VSRR010080590">
    <property type="protein sequence ID" value="MPC89312.1"/>
    <property type="molecule type" value="Genomic_DNA"/>
</dbReference>
<dbReference type="Proteomes" id="UP000324222">
    <property type="component" value="Unassembled WGS sequence"/>
</dbReference>